<gene>
    <name evidence="5" type="ORF">BSTOLATCC_MIC2750</name>
</gene>
<dbReference type="AlphaFoldDB" id="A0AAU9IC95"/>
<feature type="compositionally biased region" description="Polar residues" evidence="2">
    <location>
        <begin position="899"/>
        <end position="909"/>
    </location>
</feature>
<dbReference type="GO" id="GO:0003723">
    <property type="term" value="F:RNA binding"/>
    <property type="evidence" value="ECO:0007669"/>
    <property type="project" value="UniProtKB-UniRule"/>
</dbReference>
<keyword evidence="3" id="KW-0812">Transmembrane</keyword>
<dbReference type="SUPFAM" id="SSF54928">
    <property type="entry name" value="RNA-binding domain, RBD"/>
    <property type="match status" value="1"/>
</dbReference>
<feature type="transmembrane region" description="Helical" evidence="3">
    <location>
        <begin position="701"/>
        <end position="718"/>
    </location>
</feature>
<feature type="transmembrane region" description="Helical" evidence="3">
    <location>
        <begin position="628"/>
        <end position="655"/>
    </location>
</feature>
<dbReference type="GO" id="GO:0005886">
    <property type="term" value="C:plasma membrane"/>
    <property type="evidence" value="ECO:0007669"/>
    <property type="project" value="TreeGrafter"/>
</dbReference>
<sequence length="958" mass="111307">MGSQQAIFASVATLVLGSSEDDSRDLTEEEILKELKKESNLNEAKRFRMKNAVVDQETDPGNPKWYGIWSTSLDKLGKYGVGLELYFLFLKQMAILFFITACLSIYPAYTNSTGSIIADDESQSGSRYTLANPWWFKSYQDEFLDTDIDNKTCIPWIENKDCSANYNNSKDWKDDTLDDANENYKEIWIIDAVYSWVFLIGIITILIINKIKIHHNSLGQSRVSDYSIEVAGFPYENIDKEEIRNHFSSFGEIVDVYLGRSYGDLLYFYKEKATVLKEINAQKIFLGDDPEMESNNKKLSKLQNKLSKLNENITISSFDKLHNELPVHRAYIIFNTKESRAQAITRYRKGFFGWRHNKSPELKFRGTHQLKVYPGSEPSDIMWENLELKRCERRSRIILSVIIAIFMMSLSVGLIFLMRRGSEHVYDSYKCLESNKEEIGKKSYKEVISETRWDPHGKERACWCSQQTIKGWTQKPEIRSICLNYVYKRLSSAAINFFICFGIVVTNFILRLLLTTLSEFERRKSYNLRQTHTMLKIFVAMLFNTILAPILVHVKYGDDEDSKELVEGQFRDFSKWWYLRVGSMFFIMMCISIISPHFIFNFLVAYMRGLWKRVSGYRFYKSQYQMHNAFIGPIFVIASRTSMILTVIFTCFIFSGGIPLLNIIGFLALFVIYWTDKFLILRHYRKPPQYSHHIYSSAIKAMPLCVFFHSCVSLYAYGCPNVFPKGFVWKTNHELGLSYYDYQEKDLGDRAAMDHGIVFLILAIVSFILFLLFEFSEKITREVKRILLLKDHPETSKFKDIEEDMKKYTLTRYDLELNPNYSYLIDSMNQDVEEGRFVLKKMKTFDNLRAAENGITSLSEESRRFNPEENVGRASPDKKIELTEPVPIIFSDPTARIPTFQSRPPSINLNLEPEADSNDKDATSTSPNRRAPKFEVQDTSMKSFSSEGSEDSSHGMYE</sequence>
<feature type="domain" description="RRM" evidence="4">
    <location>
        <begin position="226"/>
        <end position="297"/>
    </location>
</feature>
<feature type="transmembrane region" description="Helical" evidence="3">
    <location>
        <begin position="661"/>
        <end position="680"/>
    </location>
</feature>
<proteinExistence type="predicted"/>
<evidence type="ECO:0000259" key="4">
    <source>
        <dbReference type="PROSITE" id="PS50102"/>
    </source>
</evidence>
<dbReference type="GO" id="GO:0005227">
    <property type="term" value="F:calcium-activated cation channel activity"/>
    <property type="evidence" value="ECO:0007669"/>
    <property type="project" value="InterPro"/>
</dbReference>
<evidence type="ECO:0000313" key="5">
    <source>
        <dbReference type="EMBL" id="CAG9311046.1"/>
    </source>
</evidence>
<dbReference type="PANTHER" id="PTHR13018:SF135">
    <property type="entry name" value="CSC1_OSCA1-LIKE 7TM REGION DOMAIN-CONTAINING PROTEIN"/>
    <property type="match status" value="1"/>
</dbReference>
<keyword evidence="1" id="KW-0694">RNA-binding</keyword>
<dbReference type="Gene3D" id="3.30.70.330">
    <property type="match status" value="1"/>
</dbReference>
<feature type="transmembrane region" description="Helical" evidence="3">
    <location>
        <begin position="187"/>
        <end position="208"/>
    </location>
</feature>
<dbReference type="InterPro" id="IPR045122">
    <property type="entry name" value="Csc1-like"/>
</dbReference>
<feature type="transmembrane region" description="Helical" evidence="3">
    <location>
        <begin position="397"/>
        <end position="418"/>
    </location>
</feature>
<dbReference type="PROSITE" id="PS50102">
    <property type="entry name" value="RRM"/>
    <property type="match status" value="1"/>
</dbReference>
<evidence type="ECO:0000313" key="6">
    <source>
        <dbReference type="Proteomes" id="UP001162131"/>
    </source>
</evidence>
<dbReference type="PANTHER" id="PTHR13018">
    <property type="entry name" value="PROBABLE MEMBRANE PROTEIN DUF221-RELATED"/>
    <property type="match status" value="1"/>
</dbReference>
<dbReference type="InterPro" id="IPR012677">
    <property type="entry name" value="Nucleotide-bd_a/b_plait_sf"/>
</dbReference>
<dbReference type="InterPro" id="IPR035979">
    <property type="entry name" value="RBD_domain_sf"/>
</dbReference>
<evidence type="ECO:0000256" key="3">
    <source>
        <dbReference type="SAM" id="Phobius"/>
    </source>
</evidence>
<feature type="region of interest" description="Disordered" evidence="2">
    <location>
        <begin position="893"/>
        <end position="958"/>
    </location>
</feature>
<reference evidence="5" key="1">
    <citation type="submission" date="2021-09" db="EMBL/GenBank/DDBJ databases">
        <authorList>
            <consortium name="AG Swart"/>
            <person name="Singh M."/>
            <person name="Singh A."/>
            <person name="Seah K."/>
            <person name="Emmerich C."/>
        </authorList>
    </citation>
    <scope>NUCLEOTIDE SEQUENCE</scope>
    <source>
        <strain evidence="5">ATCC30299</strain>
    </source>
</reference>
<feature type="transmembrane region" description="Helical" evidence="3">
    <location>
        <begin position="576"/>
        <end position="607"/>
    </location>
</feature>
<feature type="transmembrane region" description="Helical" evidence="3">
    <location>
        <begin position="756"/>
        <end position="775"/>
    </location>
</feature>
<keyword evidence="6" id="KW-1185">Reference proteome</keyword>
<keyword evidence="3" id="KW-1133">Transmembrane helix</keyword>
<feature type="transmembrane region" description="Helical" evidence="3">
    <location>
        <begin position="493"/>
        <end position="514"/>
    </location>
</feature>
<protein>
    <recommendedName>
        <fullName evidence="4">RRM domain-containing protein</fullName>
    </recommendedName>
</protein>
<comment type="caution">
    <text evidence="5">The sequence shown here is derived from an EMBL/GenBank/DDBJ whole genome shotgun (WGS) entry which is preliminary data.</text>
</comment>
<dbReference type="Proteomes" id="UP001162131">
    <property type="component" value="Unassembled WGS sequence"/>
</dbReference>
<evidence type="ECO:0000256" key="1">
    <source>
        <dbReference type="PROSITE-ProRule" id="PRU00176"/>
    </source>
</evidence>
<name>A0AAU9IC95_9CILI</name>
<dbReference type="InterPro" id="IPR000504">
    <property type="entry name" value="RRM_dom"/>
</dbReference>
<dbReference type="EMBL" id="CAJZBQ010000003">
    <property type="protein sequence ID" value="CAG9311046.1"/>
    <property type="molecule type" value="Genomic_DNA"/>
</dbReference>
<accession>A0AAU9IC95</accession>
<keyword evidence="3" id="KW-0472">Membrane</keyword>
<feature type="transmembrane region" description="Helical" evidence="3">
    <location>
        <begin position="535"/>
        <end position="556"/>
    </location>
</feature>
<evidence type="ECO:0000256" key="2">
    <source>
        <dbReference type="SAM" id="MobiDB-lite"/>
    </source>
</evidence>
<feature type="transmembrane region" description="Helical" evidence="3">
    <location>
        <begin position="85"/>
        <end position="106"/>
    </location>
</feature>
<organism evidence="5 6">
    <name type="scientific">Blepharisma stoltei</name>
    <dbReference type="NCBI Taxonomy" id="1481888"/>
    <lineage>
        <taxon>Eukaryota</taxon>
        <taxon>Sar</taxon>
        <taxon>Alveolata</taxon>
        <taxon>Ciliophora</taxon>
        <taxon>Postciliodesmatophora</taxon>
        <taxon>Heterotrichea</taxon>
        <taxon>Heterotrichida</taxon>
        <taxon>Blepharismidae</taxon>
        <taxon>Blepharisma</taxon>
    </lineage>
</organism>